<dbReference type="EMBL" id="CADCTX010000759">
    <property type="protein sequence ID" value="CAA9347564.1"/>
    <property type="molecule type" value="Genomic_DNA"/>
</dbReference>
<proteinExistence type="predicted"/>
<evidence type="ECO:0000313" key="2">
    <source>
        <dbReference type="EMBL" id="CAA9347564.1"/>
    </source>
</evidence>
<gene>
    <name evidence="2" type="ORF">AVDCRST_MAG40-2714</name>
</gene>
<protein>
    <submittedName>
        <fullName evidence="2">Uncharacterized protein</fullName>
    </submittedName>
</protein>
<name>A0A6J4M6V1_9BACT</name>
<sequence length="53" mass="5318">GARAGRHLRAAHARGVVPDGGRRPVRAGHAAPADAPAGRPGVRGRAPVAPTRI</sequence>
<reference evidence="2" key="1">
    <citation type="submission" date="2020-02" db="EMBL/GenBank/DDBJ databases">
        <authorList>
            <person name="Meier V. D."/>
        </authorList>
    </citation>
    <scope>NUCLEOTIDE SEQUENCE</scope>
    <source>
        <strain evidence="2">AVDCRST_MAG40</strain>
    </source>
</reference>
<organism evidence="2">
    <name type="scientific">uncultured Gemmatimonadaceae bacterium</name>
    <dbReference type="NCBI Taxonomy" id="246130"/>
    <lineage>
        <taxon>Bacteria</taxon>
        <taxon>Pseudomonadati</taxon>
        <taxon>Gemmatimonadota</taxon>
        <taxon>Gemmatimonadia</taxon>
        <taxon>Gemmatimonadales</taxon>
        <taxon>Gemmatimonadaceae</taxon>
        <taxon>environmental samples</taxon>
    </lineage>
</organism>
<feature type="compositionally biased region" description="Basic residues" evidence="1">
    <location>
        <begin position="1"/>
        <end position="12"/>
    </location>
</feature>
<feature type="non-terminal residue" evidence="2">
    <location>
        <position position="1"/>
    </location>
</feature>
<evidence type="ECO:0000256" key="1">
    <source>
        <dbReference type="SAM" id="MobiDB-lite"/>
    </source>
</evidence>
<feature type="compositionally biased region" description="Low complexity" evidence="1">
    <location>
        <begin position="27"/>
        <end position="53"/>
    </location>
</feature>
<dbReference type="AlphaFoldDB" id="A0A6J4M6V1"/>
<feature type="non-terminal residue" evidence="2">
    <location>
        <position position="53"/>
    </location>
</feature>
<accession>A0A6J4M6V1</accession>
<feature type="region of interest" description="Disordered" evidence="1">
    <location>
        <begin position="1"/>
        <end position="53"/>
    </location>
</feature>